<dbReference type="InterPro" id="IPR039928">
    <property type="entry name" value="LNK"/>
</dbReference>
<evidence type="ECO:0000313" key="1">
    <source>
        <dbReference type="EMBL" id="KAK9123303.1"/>
    </source>
</evidence>
<evidence type="ECO:0000313" key="2">
    <source>
        <dbReference type="Proteomes" id="UP001417504"/>
    </source>
</evidence>
<name>A0AAP0IYQ5_9MAGN</name>
<sequence length="337" mass="38314">MVMLDRYEKRLVTLINLNIQVGGMESYFGGDNVPKDQGTPGYLLPSGQSKLEGLSNRYINQATESTRDELGFDWKSSIYELNKEQPRSWTACDEFPFADWGCESQEAYLQRIGSLGDQMDYQLDCLDEMDQTDDIFLYRTSGRSVQEGYSTVMRNPYGSVGLIPDFECSTIPFDISLDMITESPSIFVEQTEMDSPNYFGNCNFSQSVEWENLEDDDKTSSMIPDSEQKKCSIATKAPITTGELFTSFEDMEKSDTSLEARVLMQLEVVTSQMHKRTRLCFRDALYRLARCSKQSRFLMRGQNEKLSLGAPLSAHHDASRASGIHCKSIKYLNYLSD</sequence>
<keyword evidence="2" id="KW-1185">Reference proteome</keyword>
<organism evidence="1 2">
    <name type="scientific">Stephania japonica</name>
    <dbReference type="NCBI Taxonomy" id="461633"/>
    <lineage>
        <taxon>Eukaryota</taxon>
        <taxon>Viridiplantae</taxon>
        <taxon>Streptophyta</taxon>
        <taxon>Embryophyta</taxon>
        <taxon>Tracheophyta</taxon>
        <taxon>Spermatophyta</taxon>
        <taxon>Magnoliopsida</taxon>
        <taxon>Ranunculales</taxon>
        <taxon>Menispermaceae</taxon>
        <taxon>Menispermoideae</taxon>
        <taxon>Cissampelideae</taxon>
        <taxon>Stephania</taxon>
    </lineage>
</organism>
<dbReference type="PANTHER" id="PTHR33334:SF5">
    <property type="entry name" value="PROTEIN LNK2"/>
    <property type="match status" value="1"/>
</dbReference>
<dbReference type="AlphaFoldDB" id="A0AAP0IYQ5"/>
<protein>
    <submittedName>
        <fullName evidence="1">Uncharacterized protein</fullName>
    </submittedName>
</protein>
<comment type="caution">
    <text evidence="1">The sequence shown here is derived from an EMBL/GenBank/DDBJ whole genome shotgun (WGS) entry which is preliminary data.</text>
</comment>
<gene>
    <name evidence="1" type="ORF">Sjap_012905</name>
</gene>
<dbReference type="PANTHER" id="PTHR33334">
    <property type="entry name" value="PROTEIN LNK1"/>
    <property type="match status" value="1"/>
</dbReference>
<dbReference type="GO" id="GO:0006355">
    <property type="term" value="P:regulation of DNA-templated transcription"/>
    <property type="evidence" value="ECO:0007669"/>
    <property type="project" value="InterPro"/>
</dbReference>
<accession>A0AAP0IYQ5</accession>
<proteinExistence type="predicted"/>
<dbReference type="Proteomes" id="UP001417504">
    <property type="component" value="Unassembled WGS sequence"/>
</dbReference>
<dbReference type="GO" id="GO:0007623">
    <property type="term" value="P:circadian rhythm"/>
    <property type="evidence" value="ECO:0007669"/>
    <property type="project" value="InterPro"/>
</dbReference>
<reference evidence="1 2" key="1">
    <citation type="submission" date="2024-01" db="EMBL/GenBank/DDBJ databases">
        <title>Genome assemblies of Stephania.</title>
        <authorList>
            <person name="Yang L."/>
        </authorList>
    </citation>
    <scope>NUCLEOTIDE SEQUENCE [LARGE SCALE GENOMIC DNA]</scope>
    <source>
        <strain evidence="1">QJT</strain>
        <tissue evidence="1">Leaf</tissue>
    </source>
</reference>
<dbReference type="EMBL" id="JBBNAE010000005">
    <property type="protein sequence ID" value="KAK9123303.1"/>
    <property type="molecule type" value="Genomic_DNA"/>
</dbReference>